<sequence length="126" mass="14909">MMKNILGLGVTNELSQVLQRKDQDIINTMTLVRISKQRLQNMRNDGWDTLFKEVELFCENNCINVPNMTNSFMIRGRSMRRTESMTNRHHYQIELFYTVINMQLQELNNSFDEINIELLMCVACLN</sequence>
<evidence type="ECO:0000313" key="2">
    <source>
        <dbReference type="Proteomes" id="UP000829196"/>
    </source>
</evidence>
<proteinExistence type="predicted"/>
<dbReference type="PANTHER" id="PTHR11697:SF230">
    <property type="entry name" value="ZINC FINGER, MYM DOMAIN CONTAINING 1"/>
    <property type="match status" value="1"/>
</dbReference>
<dbReference type="AlphaFoldDB" id="A0A8T3BW93"/>
<accession>A0A8T3BW93</accession>
<protein>
    <submittedName>
        <fullName evidence="1">Uncharacterized protein</fullName>
    </submittedName>
</protein>
<evidence type="ECO:0000313" key="1">
    <source>
        <dbReference type="EMBL" id="KAI0519887.1"/>
    </source>
</evidence>
<reference evidence="1" key="1">
    <citation type="journal article" date="2022" name="Front. Genet.">
        <title>Chromosome-Scale Assembly of the Dendrobium nobile Genome Provides Insights Into the Molecular Mechanism of the Biosynthesis of the Medicinal Active Ingredient of Dendrobium.</title>
        <authorList>
            <person name="Xu Q."/>
            <person name="Niu S.-C."/>
            <person name="Li K.-L."/>
            <person name="Zheng P.-J."/>
            <person name="Zhang X.-J."/>
            <person name="Jia Y."/>
            <person name="Liu Y."/>
            <person name="Niu Y.-X."/>
            <person name="Yu L.-H."/>
            <person name="Chen D.-F."/>
            <person name="Zhang G.-Q."/>
        </authorList>
    </citation>
    <scope>NUCLEOTIDE SEQUENCE</scope>
    <source>
        <tissue evidence="1">Leaf</tissue>
    </source>
</reference>
<dbReference type="PANTHER" id="PTHR11697">
    <property type="entry name" value="GENERAL TRANSCRIPTION FACTOR 2-RELATED ZINC FINGER PROTEIN"/>
    <property type="match status" value="1"/>
</dbReference>
<dbReference type="OrthoDB" id="6778351at2759"/>
<comment type="caution">
    <text evidence="1">The sequence shown here is derived from an EMBL/GenBank/DDBJ whole genome shotgun (WGS) entry which is preliminary data.</text>
</comment>
<keyword evidence="2" id="KW-1185">Reference proteome</keyword>
<dbReference type="Proteomes" id="UP000829196">
    <property type="component" value="Unassembled WGS sequence"/>
</dbReference>
<dbReference type="EMBL" id="JAGYWB010000006">
    <property type="protein sequence ID" value="KAI0519887.1"/>
    <property type="molecule type" value="Genomic_DNA"/>
</dbReference>
<dbReference type="InterPro" id="IPR055298">
    <property type="entry name" value="AtLOH3-like"/>
</dbReference>
<name>A0A8T3BW93_DENNO</name>
<gene>
    <name evidence="1" type="ORF">KFK09_007348</name>
</gene>
<organism evidence="1 2">
    <name type="scientific">Dendrobium nobile</name>
    <name type="common">Orchid</name>
    <dbReference type="NCBI Taxonomy" id="94219"/>
    <lineage>
        <taxon>Eukaryota</taxon>
        <taxon>Viridiplantae</taxon>
        <taxon>Streptophyta</taxon>
        <taxon>Embryophyta</taxon>
        <taxon>Tracheophyta</taxon>
        <taxon>Spermatophyta</taxon>
        <taxon>Magnoliopsida</taxon>
        <taxon>Liliopsida</taxon>
        <taxon>Asparagales</taxon>
        <taxon>Orchidaceae</taxon>
        <taxon>Epidendroideae</taxon>
        <taxon>Malaxideae</taxon>
        <taxon>Dendrobiinae</taxon>
        <taxon>Dendrobium</taxon>
    </lineage>
</organism>